<evidence type="ECO:0000313" key="2">
    <source>
        <dbReference type="EMBL" id="PVU89642.1"/>
    </source>
</evidence>
<evidence type="ECO:0000313" key="3">
    <source>
        <dbReference type="Proteomes" id="UP000245383"/>
    </source>
</evidence>
<reference evidence="2 3" key="1">
    <citation type="journal article" date="2018" name="MBio">
        <title>Comparative Genomics Reveals the Core Gene Toolbox for the Fungus-Insect Symbiosis.</title>
        <authorList>
            <person name="Wang Y."/>
            <person name="Stata M."/>
            <person name="Wang W."/>
            <person name="Stajich J.E."/>
            <person name="White M.M."/>
            <person name="Moncalvo J.M."/>
        </authorList>
    </citation>
    <scope>NUCLEOTIDE SEQUENCE [LARGE SCALE GENOMIC DNA]</scope>
    <source>
        <strain evidence="2 3">SWE-8-4</strain>
    </source>
</reference>
<protein>
    <recommendedName>
        <fullName evidence="4">Cysteine-rich transmembrane CYSTM domain-containing protein</fullName>
    </recommendedName>
</protein>
<dbReference type="Proteomes" id="UP000245383">
    <property type="component" value="Unassembled WGS sequence"/>
</dbReference>
<sequence>MTSVPPPAYEDRDRVEPRHNPYAESQVPHQNQYNQQYPNPQVMVQQPQPYTTTQQYYPPQNCYPPGHNGMPNYYNPNQQPQVIYVNKAPENNNNNTALAGGLCGALALCCFLDLLF</sequence>
<dbReference type="EMBL" id="MBFR01000304">
    <property type="protein sequence ID" value="PVU89642.1"/>
    <property type="molecule type" value="Genomic_DNA"/>
</dbReference>
<accession>A0A2T9YBC7</accession>
<keyword evidence="3" id="KW-1185">Reference proteome</keyword>
<gene>
    <name evidence="2" type="ORF">BB561_005230</name>
</gene>
<comment type="caution">
    <text evidence="2">The sequence shown here is derived from an EMBL/GenBank/DDBJ whole genome shotgun (WGS) entry which is preliminary data.</text>
</comment>
<organism evidence="2 3">
    <name type="scientific">Smittium simulii</name>
    <dbReference type="NCBI Taxonomy" id="133385"/>
    <lineage>
        <taxon>Eukaryota</taxon>
        <taxon>Fungi</taxon>
        <taxon>Fungi incertae sedis</taxon>
        <taxon>Zoopagomycota</taxon>
        <taxon>Kickxellomycotina</taxon>
        <taxon>Harpellomycetes</taxon>
        <taxon>Harpellales</taxon>
        <taxon>Legeriomycetaceae</taxon>
        <taxon>Smittium</taxon>
    </lineage>
</organism>
<evidence type="ECO:0008006" key="4">
    <source>
        <dbReference type="Google" id="ProtNLM"/>
    </source>
</evidence>
<feature type="region of interest" description="Disordered" evidence="1">
    <location>
        <begin position="1"/>
        <end position="34"/>
    </location>
</feature>
<dbReference type="AlphaFoldDB" id="A0A2T9YBC7"/>
<dbReference type="STRING" id="133385.A0A2T9YBC7"/>
<feature type="compositionally biased region" description="Basic and acidic residues" evidence="1">
    <location>
        <begin position="9"/>
        <end position="21"/>
    </location>
</feature>
<evidence type="ECO:0000256" key="1">
    <source>
        <dbReference type="SAM" id="MobiDB-lite"/>
    </source>
</evidence>
<name>A0A2T9YBC7_9FUNG</name>
<proteinExistence type="predicted"/>